<dbReference type="Proteomes" id="UP000521943">
    <property type="component" value="Unassembled WGS sequence"/>
</dbReference>
<dbReference type="OrthoDB" id="10593091at2759"/>
<evidence type="ECO:0000313" key="3">
    <source>
        <dbReference type="Proteomes" id="UP000521943"/>
    </source>
</evidence>
<comment type="caution">
    <text evidence="2">The sequence shown here is derived from an EMBL/GenBank/DDBJ whole genome shotgun (WGS) entry which is preliminary data.</text>
</comment>
<gene>
    <name evidence="2" type="ORF">DFP72DRAFT_1066917</name>
</gene>
<evidence type="ECO:0000256" key="1">
    <source>
        <dbReference type="SAM" id="MobiDB-lite"/>
    </source>
</evidence>
<dbReference type="AlphaFoldDB" id="A0A8H6HZU2"/>
<dbReference type="EMBL" id="JACGCI010000027">
    <property type="protein sequence ID" value="KAF6756100.1"/>
    <property type="molecule type" value="Genomic_DNA"/>
</dbReference>
<protein>
    <submittedName>
        <fullName evidence="2">Uncharacterized protein</fullName>
    </submittedName>
</protein>
<keyword evidence="3" id="KW-1185">Reference proteome</keyword>
<name>A0A8H6HZU2_9AGAR</name>
<sequence>MEPSQEATTSSKPPASPQSKIPRRTSSRTQQHPSRKSSTSASASTSLSLNAPAPWLMRRTSHGSLRGGKSASTTSLSVPGSGGGGGAGGGGGGSGGGGMGGTSPAAAPVASVTVVFAGGTGAPPCLSAEESVGMLAGLTASPSSSSVPSPVSVPPPNSASSTGNAFTLCTVTPDDLRPKRPSFNVTLDFPVQACKLVRIPRPLQDKRIVCLEYYLPWDFPACTRTNGLPEGKRRERRMGCRR</sequence>
<feature type="compositionally biased region" description="Gly residues" evidence="1">
    <location>
        <begin position="80"/>
        <end position="101"/>
    </location>
</feature>
<feature type="compositionally biased region" description="Polar residues" evidence="1">
    <location>
        <begin position="1"/>
        <end position="19"/>
    </location>
</feature>
<reference evidence="2 3" key="1">
    <citation type="submission" date="2020-07" db="EMBL/GenBank/DDBJ databases">
        <title>Comparative genomics of pyrophilous fungi reveals a link between fire events and developmental genes.</title>
        <authorList>
            <consortium name="DOE Joint Genome Institute"/>
            <person name="Steindorff A.S."/>
            <person name="Carver A."/>
            <person name="Calhoun S."/>
            <person name="Stillman K."/>
            <person name="Liu H."/>
            <person name="Lipzen A."/>
            <person name="Pangilinan J."/>
            <person name="Labutti K."/>
            <person name="Bruns T.D."/>
            <person name="Grigoriev I.V."/>
        </authorList>
    </citation>
    <scope>NUCLEOTIDE SEQUENCE [LARGE SCALE GENOMIC DNA]</scope>
    <source>
        <strain evidence="2 3">CBS 144469</strain>
    </source>
</reference>
<feature type="compositionally biased region" description="Low complexity" evidence="1">
    <location>
        <begin position="37"/>
        <end position="49"/>
    </location>
</feature>
<organism evidence="2 3">
    <name type="scientific">Ephemerocybe angulata</name>
    <dbReference type="NCBI Taxonomy" id="980116"/>
    <lineage>
        <taxon>Eukaryota</taxon>
        <taxon>Fungi</taxon>
        <taxon>Dikarya</taxon>
        <taxon>Basidiomycota</taxon>
        <taxon>Agaricomycotina</taxon>
        <taxon>Agaricomycetes</taxon>
        <taxon>Agaricomycetidae</taxon>
        <taxon>Agaricales</taxon>
        <taxon>Agaricineae</taxon>
        <taxon>Psathyrellaceae</taxon>
        <taxon>Ephemerocybe</taxon>
    </lineage>
</organism>
<feature type="region of interest" description="Disordered" evidence="1">
    <location>
        <begin position="1"/>
        <end position="104"/>
    </location>
</feature>
<accession>A0A8H6HZU2</accession>
<evidence type="ECO:0000313" key="2">
    <source>
        <dbReference type="EMBL" id="KAF6756100.1"/>
    </source>
</evidence>
<proteinExistence type="predicted"/>